<dbReference type="GO" id="GO:0003700">
    <property type="term" value="F:DNA-binding transcription factor activity"/>
    <property type="evidence" value="ECO:0007669"/>
    <property type="project" value="InterPro"/>
</dbReference>
<protein>
    <submittedName>
        <fullName evidence="6">Transcriptional regulator, substrate-binding, LysR family protein</fullName>
    </submittedName>
</protein>
<dbReference type="Gene3D" id="1.10.10.10">
    <property type="entry name" value="Winged helix-like DNA-binding domain superfamily/Winged helix DNA-binding domain"/>
    <property type="match status" value="1"/>
</dbReference>
<dbReference type="SUPFAM" id="SSF53850">
    <property type="entry name" value="Periplasmic binding protein-like II"/>
    <property type="match status" value="1"/>
</dbReference>
<dbReference type="Gene3D" id="3.40.190.290">
    <property type="match status" value="1"/>
</dbReference>
<dbReference type="InterPro" id="IPR036388">
    <property type="entry name" value="WH-like_DNA-bd_sf"/>
</dbReference>
<dbReference type="PRINTS" id="PR00039">
    <property type="entry name" value="HTHLYSR"/>
</dbReference>
<dbReference type="SUPFAM" id="SSF46785">
    <property type="entry name" value="Winged helix' DNA-binding domain"/>
    <property type="match status" value="1"/>
</dbReference>
<dbReference type="InterPro" id="IPR005119">
    <property type="entry name" value="LysR_subst-bd"/>
</dbReference>
<dbReference type="Pfam" id="PF03466">
    <property type="entry name" value="LysR_substrate"/>
    <property type="match status" value="1"/>
</dbReference>
<keyword evidence="3" id="KW-0238">DNA-binding</keyword>
<evidence type="ECO:0000313" key="6">
    <source>
        <dbReference type="EMBL" id="ABM04508.1"/>
    </source>
</evidence>
<dbReference type="InterPro" id="IPR036390">
    <property type="entry name" value="WH_DNA-bd_sf"/>
</dbReference>
<dbReference type="AlphaFoldDB" id="A1SYE3"/>
<reference evidence="6 7" key="1">
    <citation type="submission" date="2007-01" db="EMBL/GenBank/DDBJ databases">
        <title>Complete sequence of Psychromonas ingrahamii 37.</title>
        <authorList>
            <consortium name="US DOE Joint Genome Institute"/>
            <person name="Copeland A."/>
            <person name="Lucas S."/>
            <person name="Lapidus A."/>
            <person name="Barry K."/>
            <person name="Detter J.C."/>
            <person name="Glavina del Rio T."/>
            <person name="Hammon N."/>
            <person name="Israni S."/>
            <person name="Dalin E."/>
            <person name="Tice H."/>
            <person name="Pitluck S."/>
            <person name="Thompson L.S."/>
            <person name="Brettin T."/>
            <person name="Bruce D."/>
            <person name="Han C."/>
            <person name="Tapia R."/>
            <person name="Schmutz J."/>
            <person name="Larimer F."/>
            <person name="Land M."/>
            <person name="Hauser L."/>
            <person name="Kyrpides N."/>
            <person name="Ivanova N."/>
            <person name="Staley J."/>
            <person name="Richardson P."/>
        </authorList>
    </citation>
    <scope>NUCLEOTIDE SEQUENCE [LARGE SCALE GENOMIC DNA]</scope>
    <source>
        <strain evidence="6 7">37</strain>
    </source>
</reference>
<organism evidence="6 7">
    <name type="scientific">Psychromonas ingrahamii (strain DSM 17664 / CCUG 51855 / 37)</name>
    <dbReference type="NCBI Taxonomy" id="357804"/>
    <lineage>
        <taxon>Bacteria</taxon>
        <taxon>Pseudomonadati</taxon>
        <taxon>Pseudomonadota</taxon>
        <taxon>Gammaproteobacteria</taxon>
        <taxon>Alteromonadales</taxon>
        <taxon>Psychromonadaceae</taxon>
        <taxon>Psychromonas</taxon>
    </lineage>
</organism>
<evidence type="ECO:0000256" key="4">
    <source>
        <dbReference type="ARBA" id="ARBA00023163"/>
    </source>
</evidence>
<dbReference type="EMBL" id="CP000510">
    <property type="protein sequence ID" value="ABM04508.1"/>
    <property type="molecule type" value="Genomic_DNA"/>
</dbReference>
<evidence type="ECO:0000256" key="1">
    <source>
        <dbReference type="ARBA" id="ARBA00009437"/>
    </source>
</evidence>
<evidence type="ECO:0000256" key="3">
    <source>
        <dbReference type="ARBA" id="ARBA00023125"/>
    </source>
</evidence>
<gene>
    <name evidence="6" type="ordered locus">Ping_2801</name>
</gene>
<dbReference type="PANTHER" id="PTHR30419:SF30">
    <property type="entry name" value="LYSR FAMILY TRANSCRIPTIONAL REGULATOR"/>
    <property type="match status" value="1"/>
</dbReference>
<accession>A1SYE3</accession>
<dbReference type="PROSITE" id="PS50931">
    <property type="entry name" value="HTH_LYSR"/>
    <property type="match status" value="1"/>
</dbReference>
<dbReference type="HOGENOM" id="CLU_039613_6_2_6"/>
<dbReference type="KEGG" id="pin:Ping_2801"/>
<dbReference type="InterPro" id="IPR050950">
    <property type="entry name" value="HTH-type_LysR_regulators"/>
</dbReference>
<comment type="similarity">
    <text evidence="1">Belongs to the LysR transcriptional regulatory family.</text>
</comment>
<dbReference type="Proteomes" id="UP000000639">
    <property type="component" value="Chromosome"/>
</dbReference>
<keyword evidence="4" id="KW-0804">Transcription</keyword>
<dbReference type="RefSeq" id="WP_011771063.1">
    <property type="nucleotide sequence ID" value="NC_008709.1"/>
</dbReference>
<sequence>MLNSKILYYFVTIVEHGSYTKAAQALGIAQSALSIAIRKLEKKIGVTILHRSSKGVTVTKEGEVLLTHAKAILTKINDAQIAIDELRGFEKGEVKIGIPSMMGSYFFPEILMAFNFKYPDIKLSIVESGTQTIRAQLLSGELDLGVIVNDHLPNELQARHLVTSQMVAAVGTNHPLAGFKKLDYSTFFGQELVMFKVGYFHREVIDKLCEQYQYTAKYSFETNLLAMMLNIVKNEFAITALLELVTDRESEVLGIPFEEPVYLDLAFAWRKDGYLSIANRRFIDFTLNEVNKKG</sequence>
<dbReference type="eggNOG" id="COG0583">
    <property type="taxonomic scope" value="Bacteria"/>
</dbReference>
<keyword evidence="2" id="KW-0805">Transcription regulation</keyword>
<proteinExistence type="inferred from homology"/>
<dbReference type="OrthoDB" id="646694at2"/>
<evidence type="ECO:0000256" key="2">
    <source>
        <dbReference type="ARBA" id="ARBA00023015"/>
    </source>
</evidence>
<keyword evidence="7" id="KW-1185">Reference proteome</keyword>
<dbReference type="CDD" id="cd05466">
    <property type="entry name" value="PBP2_LTTR_substrate"/>
    <property type="match status" value="1"/>
</dbReference>
<dbReference type="FunFam" id="1.10.10.10:FF:000001">
    <property type="entry name" value="LysR family transcriptional regulator"/>
    <property type="match status" value="1"/>
</dbReference>
<dbReference type="GO" id="GO:0005829">
    <property type="term" value="C:cytosol"/>
    <property type="evidence" value="ECO:0007669"/>
    <property type="project" value="TreeGrafter"/>
</dbReference>
<name>A1SYE3_PSYIN</name>
<evidence type="ECO:0000313" key="7">
    <source>
        <dbReference type="Proteomes" id="UP000000639"/>
    </source>
</evidence>
<feature type="domain" description="HTH lysR-type" evidence="5">
    <location>
        <begin position="2"/>
        <end position="59"/>
    </location>
</feature>
<dbReference type="PANTHER" id="PTHR30419">
    <property type="entry name" value="HTH-TYPE TRANSCRIPTIONAL REGULATOR YBHD"/>
    <property type="match status" value="1"/>
</dbReference>
<dbReference type="STRING" id="357804.Ping_2801"/>
<dbReference type="InterPro" id="IPR000847">
    <property type="entry name" value="LysR_HTH_N"/>
</dbReference>
<evidence type="ECO:0000259" key="5">
    <source>
        <dbReference type="PROSITE" id="PS50931"/>
    </source>
</evidence>
<dbReference type="GO" id="GO:0003677">
    <property type="term" value="F:DNA binding"/>
    <property type="evidence" value="ECO:0007669"/>
    <property type="project" value="UniProtKB-KW"/>
</dbReference>
<dbReference type="Pfam" id="PF00126">
    <property type="entry name" value="HTH_1"/>
    <property type="match status" value="1"/>
</dbReference>